<organism evidence="1 2">
    <name type="scientific">Musa troglodytarum</name>
    <name type="common">fe'i banana</name>
    <dbReference type="NCBI Taxonomy" id="320322"/>
    <lineage>
        <taxon>Eukaryota</taxon>
        <taxon>Viridiplantae</taxon>
        <taxon>Streptophyta</taxon>
        <taxon>Embryophyta</taxon>
        <taxon>Tracheophyta</taxon>
        <taxon>Spermatophyta</taxon>
        <taxon>Magnoliopsida</taxon>
        <taxon>Liliopsida</taxon>
        <taxon>Zingiberales</taxon>
        <taxon>Musaceae</taxon>
        <taxon>Musa</taxon>
    </lineage>
</organism>
<protein>
    <submittedName>
        <fullName evidence="1">PGAP1-like protein</fullName>
    </submittedName>
</protein>
<dbReference type="EMBL" id="CP097504">
    <property type="protein sequence ID" value="URD89797.1"/>
    <property type="molecule type" value="Genomic_DNA"/>
</dbReference>
<evidence type="ECO:0000313" key="1">
    <source>
        <dbReference type="EMBL" id="URD89797.1"/>
    </source>
</evidence>
<dbReference type="Proteomes" id="UP001055439">
    <property type="component" value="Chromosome 2"/>
</dbReference>
<name>A0A9E7F6Z6_9LILI</name>
<keyword evidence="2" id="KW-1185">Reference proteome</keyword>
<dbReference type="AlphaFoldDB" id="A0A9E7F6Z6"/>
<accession>A0A9E7F6Z6</accession>
<dbReference type="OrthoDB" id="190846at2759"/>
<gene>
    <name evidence="1" type="ORF">MUK42_24889</name>
</gene>
<reference evidence="1" key="1">
    <citation type="submission" date="2022-05" db="EMBL/GenBank/DDBJ databases">
        <title>The Musa troglodytarum L. genome provides insights into the mechanism of non-climacteric behaviour and enrichment of carotenoids.</title>
        <authorList>
            <person name="Wang J."/>
        </authorList>
    </citation>
    <scope>NUCLEOTIDE SEQUENCE</scope>
    <source>
        <tissue evidence="1">Leaf</tissue>
    </source>
</reference>
<proteinExistence type="predicted"/>
<sequence>MWVRIIIGADHEFRAKLWSEFDPSTETVNHGESPSQRVGIMILSMLISELLYRASARGKEGCSESSEREMMRSAVTMYICIDGDGAFPVESAKADGLDAVASVGVPAKHRGIICRQHVSEH</sequence>
<evidence type="ECO:0000313" key="2">
    <source>
        <dbReference type="Proteomes" id="UP001055439"/>
    </source>
</evidence>